<dbReference type="GO" id="GO:0004550">
    <property type="term" value="F:nucleoside diphosphate kinase activity"/>
    <property type="evidence" value="ECO:0007669"/>
    <property type="project" value="InterPro"/>
</dbReference>
<dbReference type="Gene3D" id="1.20.890.10">
    <property type="entry name" value="cAMP-dependent protein kinase regulatory subunit, dimerization-anchoring domain"/>
    <property type="match status" value="1"/>
</dbReference>
<dbReference type="GO" id="GO:1902176">
    <property type="term" value="P:negative regulation of oxidative stress-induced intrinsic apoptotic signaling pathway"/>
    <property type="evidence" value="ECO:0007669"/>
    <property type="project" value="TreeGrafter"/>
</dbReference>
<evidence type="ECO:0000259" key="20">
    <source>
        <dbReference type="SMART" id="SM00562"/>
    </source>
</evidence>
<evidence type="ECO:0000256" key="6">
    <source>
        <dbReference type="ARBA" id="ARBA00004510"/>
    </source>
</evidence>
<dbReference type="InterPro" id="IPR007858">
    <property type="entry name" value="Dpy-30_motif"/>
</dbReference>
<dbReference type="FunFam" id="1.20.890.10:FF:000008">
    <property type="entry name" value="Nucleoside diphosphate kinase homolog 5"/>
    <property type="match status" value="1"/>
</dbReference>
<name>A0A3B3ZLM3_9GOBI</name>
<dbReference type="PROSITE" id="PS51374">
    <property type="entry name" value="NDPK_LIKE"/>
    <property type="match status" value="1"/>
</dbReference>
<reference evidence="21" key="1">
    <citation type="submission" date="2025-08" db="UniProtKB">
        <authorList>
            <consortium name="Ensembl"/>
        </authorList>
    </citation>
    <scope>IDENTIFICATION</scope>
</reference>
<keyword evidence="22" id="KW-1185">Reference proteome</keyword>
<evidence type="ECO:0000256" key="14">
    <source>
        <dbReference type="ARBA" id="ARBA00023273"/>
    </source>
</evidence>
<dbReference type="GO" id="GO:0016787">
    <property type="term" value="F:hydrolase activity"/>
    <property type="evidence" value="ECO:0007669"/>
    <property type="project" value="UniProtKB-KW"/>
</dbReference>
<keyword evidence="13" id="KW-0539">Nucleus</keyword>
<dbReference type="InterPro" id="IPR036850">
    <property type="entry name" value="NDK-like_dom_sf"/>
</dbReference>
<accession>A0A3B3ZLM3</accession>
<dbReference type="Pfam" id="PF05186">
    <property type="entry name" value="Dpy-30"/>
    <property type="match status" value="1"/>
</dbReference>
<evidence type="ECO:0000256" key="7">
    <source>
        <dbReference type="ARBA" id="ARBA00008142"/>
    </source>
</evidence>
<dbReference type="Ensembl" id="ENSPMGT00000005627.1">
    <property type="protein sequence ID" value="ENSPMGP00000005306.1"/>
    <property type="gene ID" value="ENSPMGG00000004454.1"/>
</dbReference>
<keyword evidence="12" id="KW-0378">Hydrolase</keyword>
<dbReference type="GO" id="GO:0003341">
    <property type="term" value="P:cilium movement"/>
    <property type="evidence" value="ECO:0007669"/>
    <property type="project" value="TreeGrafter"/>
</dbReference>
<dbReference type="FunFam" id="3.30.70.141:FF:000010">
    <property type="entry name" value="Nucleoside diphosphate kinase 7"/>
    <property type="match status" value="1"/>
</dbReference>
<dbReference type="AlphaFoldDB" id="A0A3B3ZLM3"/>
<evidence type="ECO:0000256" key="5">
    <source>
        <dbReference type="ARBA" id="ARBA00004496"/>
    </source>
</evidence>
<comment type="similarity">
    <text evidence="7 18 19">Belongs to the NDK family.</text>
</comment>
<dbReference type="GO" id="GO:0006183">
    <property type="term" value="P:GTP biosynthetic process"/>
    <property type="evidence" value="ECO:0007669"/>
    <property type="project" value="InterPro"/>
</dbReference>
<dbReference type="SUPFAM" id="SSF54919">
    <property type="entry name" value="Nucleoside diphosphate kinase, NDK"/>
    <property type="match status" value="1"/>
</dbReference>
<comment type="subcellular location">
    <subcellularLocation>
        <location evidence="3">Cell projection</location>
        <location evidence="3">Cilium</location>
    </subcellularLocation>
    <subcellularLocation>
        <location evidence="6">Cell projection</location>
        <location evidence="6">Lamellipodium</location>
    </subcellularLocation>
    <subcellularLocation>
        <location evidence="4">Cell projection</location>
        <location evidence="4">Ruffle</location>
    </subcellularLocation>
    <subcellularLocation>
        <location evidence="5">Cytoplasm</location>
    </subcellularLocation>
    <subcellularLocation>
        <location evidence="2">Nucleus</location>
    </subcellularLocation>
</comment>
<dbReference type="GO" id="GO:0005737">
    <property type="term" value="C:cytoplasm"/>
    <property type="evidence" value="ECO:0007669"/>
    <property type="project" value="UniProtKB-SubCell"/>
</dbReference>
<sequence>TFKATPPRVYVERTLALIKPDAVHKAEEIEDVMLRSGFSIVQKRRVLLSPEQCSDFYNNQFGKTTFSSLTSFMSSGPTLAYTLAREKAIDHWRFIMGPSSISKARETQPQSLRAKYGTSDVQNAVHGSESFTDAQREIRFIFPNTVMEPFPSRANTEEYLSTRLSPALIKGLTELCRHKPADPCTWLADWLIKNNPNQLQISDGASEEDAG</sequence>
<evidence type="ECO:0000313" key="22">
    <source>
        <dbReference type="Proteomes" id="UP000261520"/>
    </source>
</evidence>
<evidence type="ECO:0000256" key="11">
    <source>
        <dbReference type="ARBA" id="ARBA00022723"/>
    </source>
</evidence>
<evidence type="ECO:0000256" key="3">
    <source>
        <dbReference type="ARBA" id="ARBA00004138"/>
    </source>
</evidence>
<evidence type="ECO:0000256" key="8">
    <source>
        <dbReference type="ARBA" id="ARBA00013499"/>
    </source>
</evidence>
<evidence type="ECO:0000256" key="19">
    <source>
        <dbReference type="RuleBase" id="RU004011"/>
    </source>
</evidence>
<keyword evidence="9" id="KW-0217">Developmental protein</keyword>
<dbReference type="GO" id="GO:0005929">
    <property type="term" value="C:cilium"/>
    <property type="evidence" value="ECO:0007669"/>
    <property type="project" value="UniProtKB-SubCell"/>
</dbReference>
<dbReference type="GO" id="GO:0005634">
    <property type="term" value="C:nucleus"/>
    <property type="evidence" value="ECO:0007669"/>
    <property type="project" value="UniProtKB-SubCell"/>
</dbReference>
<evidence type="ECO:0000256" key="15">
    <source>
        <dbReference type="ARBA" id="ARBA00023306"/>
    </source>
</evidence>
<dbReference type="PANTHER" id="PTHR46161:SF1">
    <property type="entry name" value="NUCLEOSIDE DIPHOSPHATE KINASE HOMOLOG 5"/>
    <property type="match status" value="1"/>
</dbReference>
<protein>
    <recommendedName>
        <fullName evidence="8">Nucleoside diphosphate kinase B</fullName>
    </recommendedName>
    <alternativeName>
        <fullName evidence="17">3'-5' exonuclease NME5</fullName>
    </alternativeName>
    <alternativeName>
        <fullName evidence="16">Nucleoside diphosphate kinase homolog 5</fullName>
    </alternativeName>
</protein>
<dbReference type="STRING" id="409849.ENSPMGP00000005306"/>
<comment type="function">
    <text evidence="1">Major role in the synthesis of nucleoside triphosphates other than ATP.</text>
</comment>
<evidence type="ECO:0000256" key="13">
    <source>
        <dbReference type="ARBA" id="ARBA00023242"/>
    </source>
</evidence>
<keyword evidence="10" id="KW-0963">Cytoplasm</keyword>
<dbReference type="GO" id="GO:0006241">
    <property type="term" value="P:CTP biosynthetic process"/>
    <property type="evidence" value="ECO:0007669"/>
    <property type="project" value="InterPro"/>
</dbReference>
<evidence type="ECO:0000256" key="16">
    <source>
        <dbReference type="ARBA" id="ARBA00072632"/>
    </source>
</evidence>
<evidence type="ECO:0000256" key="4">
    <source>
        <dbReference type="ARBA" id="ARBA00004466"/>
    </source>
</evidence>
<evidence type="ECO:0000313" key="21">
    <source>
        <dbReference type="Ensembl" id="ENSPMGP00000005306.1"/>
    </source>
</evidence>
<keyword evidence="11" id="KW-0479">Metal-binding</keyword>
<dbReference type="InterPro" id="IPR001564">
    <property type="entry name" value="Nucleoside_diP_kinase"/>
</dbReference>
<evidence type="ECO:0000256" key="10">
    <source>
        <dbReference type="ARBA" id="ARBA00022490"/>
    </source>
</evidence>
<dbReference type="InterPro" id="IPR034907">
    <property type="entry name" value="NDK-like_dom"/>
</dbReference>
<dbReference type="SMART" id="SM00562">
    <property type="entry name" value="NDK"/>
    <property type="match status" value="1"/>
</dbReference>
<dbReference type="GO" id="GO:0006228">
    <property type="term" value="P:UTP biosynthetic process"/>
    <property type="evidence" value="ECO:0007669"/>
    <property type="project" value="InterPro"/>
</dbReference>
<evidence type="ECO:0000256" key="18">
    <source>
        <dbReference type="PROSITE-ProRule" id="PRU00706"/>
    </source>
</evidence>
<reference evidence="21" key="2">
    <citation type="submission" date="2025-09" db="UniProtKB">
        <authorList>
            <consortium name="Ensembl"/>
        </authorList>
    </citation>
    <scope>IDENTIFICATION</scope>
</reference>
<dbReference type="Pfam" id="PF00334">
    <property type="entry name" value="NDK"/>
    <property type="match status" value="1"/>
</dbReference>
<dbReference type="PANTHER" id="PTHR46161">
    <property type="entry name" value="NUCLEOSIDE DIPHOSPHATE KINASE"/>
    <property type="match status" value="1"/>
</dbReference>
<proteinExistence type="inferred from homology"/>
<organism evidence="21 22">
    <name type="scientific">Periophthalmus magnuspinnatus</name>
    <dbReference type="NCBI Taxonomy" id="409849"/>
    <lineage>
        <taxon>Eukaryota</taxon>
        <taxon>Metazoa</taxon>
        <taxon>Chordata</taxon>
        <taxon>Craniata</taxon>
        <taxon>Vertebrata</taxon>
        <taxon>Euteleostomi</taxon>
        <taxon>Actinopterygii</taxon>
        <taxon>Neopterygii</taxon>
        <taxon>Teleostei</taxon>
        <taxon>Neoteleostei</taxon>
        <taxon>Acanthomorphata</taxon>
        <taxon>Gobiaria</taxon>
        <taxon>Gobiiformes</taxon>
        <taxon>Gobioidei</taxon>
        <taxon>Gobiidae</taxon>
        <taxon>Oxudercinae</taxon>
        <taxon>Periophthalmus</taxon>
    </lineage>
</organism>
<comment type="caution">
    <text evidence="18">Lacks conserved residue(s) required for the propagation of feature annotation.</text>
</comment>
<feature type="domain" description="Nucleoside diphosphate kinase-like" evidence="20">
    <location>
        <begin position="11"/>
        <end position="149"/>
    </location>
</feature>
<dbReference type="GO" id="GO:0046872">
    <property type="term" value="F:metal ion binding"/>
    <property type="evidence" value="ECO:0007669"/>
    <property type="project" value="UniProtKB-KW"/>
</dbReference>
<evidence type="ECO:0000256" key="1">
    <source>
        <dbReference type="ARBA" id="ARBA00003465"/>
    </source>
</evidence>
<evidence type="ECO:0000256" key="17">
    <source>
        <dbReference type="ARBA" id="ARBA00080200"/>
    </source>
</evidence>
<keyword evidence="15" id="KW-0131">Cell cycle</keyword>
<evidence type="ECO:0000256" key="9">
    <source>
        <dbReference type="ARBA" id="ARBA00022473"/>
    </source>
</evidence>
<keyword evidence="14" id="KW-0966">Cell projection</keyword>
<dbReference type="Gene3D" id="3.30.70.141">
    <property type="entry name" value="Nucleoside diphosphate kinase-like domain"/>
    <property type="match status" value="1"/>
</dbReference>
<dbReference type="Proteomes" id="UP000261520">
    <property type="component" value="Unplaced"/>
</dbReference>
<evidence type="ECO:0000256" key="12">
    <source>
        <dbReference type="ARBA" id="ARBA00022801"/>
    </source>
</evidence>
<dbReference type="PRINTS" id="PR01243">
    <property type="entry name" value="NUCDPKINASE"/>
</dbReference>
<dbReference type="CDD" id="cd22970">
    <property type="entry name" value="DD_NDKH5-like"/>
    <property type="match status" value="1"/>
</dbReference>
<dbReference type="GO" id="GO:0030027">
    <property type="term" value="C:lamellipodium"/>
    <property type="evidence" value="ECO:0007669"/>
    <property type="project" value="UniProtKB-SubCell"/>
</dbReference>
<dbReference type="GO" id="GO:0001726">
    <property type="term" value="C:ruffle"/>
    <property type="evidence" value="ECO:0007669"/>
    <property type="project" value="UniProtKB-SubCell"/>
</dbReference>
<evidence type="ECO:0000256" key="2">
    <source>
        <dbReference type="ARBA" id="ARBA00004123"/>
    </source>
</evidence>